<keyword evidence="1" id="KW-0732">Signal</keyword>
<dbReference type="Ensembl" id="ENSSSCT00015071406.1">
    <property type="protein sequence ID" value="ENSSSCP00015028622.1"/>
    <property type="gene ID" value="ENSSSCG00015053665.1"/>
</dbReference>
<evidence type="ECO:0000313" key="3">
    <source>
        <dbReference type="Proteomes" id="UP000694726"/>
    </source>
</evidence>
<feature type="chain" id="PRO_5034423012" description="DUF1725 domain-containing protein" evidence="1">
    <location>
        <begin position="20"/>
        <end position="107"/>
    </location>
</feature>
<sequence>MNVLYILLVTFLCLRLFQNKKFTNPLKKKRKETSTPMFTAALFTIIKTWKQPKCPSTQDWIKELLYIYKIEYYLVIKENEIMPFAATWMDLEITIINEVSQIKISII</sequence>
<reference evidence="2" key="1">
    <citation type="submission" date="2025-08" db="UniProtKB">
        <authorList>
            <consortium name="Ensembl"/>
        </authorList>
    </citation>
    <scope>IDENTIFICATION</scope>
</reference>
<name>A0A8D0U6P4_PIG</name>
<accession>A0A8D0U6P4</accession>
<dbReference type="Proteomes" id="UP000694726">
    <property type="component" value="Unplaced"/>
</dbReference>
<evidence type="ECO:0000313" key="2">
    <source>
        <dbReference type="Ensembl" id="ENSSSCP00015028622.1"/>
    </source>
</evidence>
<protein>
    <recommendedName>
        <fullName evidence="4">DUF1725 domain-containing protein</fullName>
    </recommendedName>
</protein>
<proteinExistence type="predicted"/>
<dbReference type="AlphaFoldDB" id="A0A8D0U6P4"/>
<feature type="signal peptide" evidence="1">
    <location>
        <begin position="1"/>
        <end position="19"/>
    </location>
</feature>
<evidence type="ECO:0008006" key="4">
    <source>
        <dbReference type="Google" id="ProtNLM"/>
    </source>
</evidence>
<evidence type="ECO:0000256" key="1">
    <source>
        <dbReference type="SAM" id="SignalP"/>
    </source>
</evidence>
<organism evidence="2 3">
    <name type="scientific">Sus scrofa</name>
    <name type="common">Pig</name>
    <dbReference type="NCBI Taxonomy" id="9823"/>
    <lineage>
        <taxon>Eukaryota</taxon>
        <taxon>Metazoa</taxon>
        <taxon>Chordata</taxon>
        <taxon>Craniata</taxon>
        <taxon>Vertebrata</taxon>
        <taxon>Euteleostomi</taxon>
        <taxon>Mammalia</taxon>
        <taxon>Eutheria</taxon>
        <taxon>Laurasiatheria</taxon>
        <taxon>Artiodactyla</taxon>
        <taxon>Suina</taxon>
        <taxon>Suidae</taxon>
        <taxon>Sus</taxon>
    </lineage>
</organism>